<comment type="caution">
    <text evidence="2">The sequence shown here is derived from an EMBL/GenBank/DDBJ whole genome shotgun (WGS) entry which is preliminary data.</text>
</comment>
<dbReference type="EMBL" id="AHEZ01000054">
    <property type="protein sequence ID" value="EOP67428.1"/>
    <property type="molecule type" value="Genomic_DNA"/>
</dbReference>
<name>R8QAL2_BACCE</name>
<dbReference type="AlphaFoldDB" id="R8QAL2"/>
<feature type="signal peptide" evidence="1">
    <location>
        <begin position="1"/>
        <end position="27"/>
    </location>
</feature>
<gene>
    <name evidence="2" type="ORF">IIQ_05381</name>
</gene>
<keyword evidence="1" id="KW-0732">Signal</keyword>
<organism evidence="2 3">
    <name type="scientific">Bacillus cereus VD118</name>
    <dbReference type="NCBI Taxonomy" id="1053231"/>
    <lineage>
        <taxon>Bacteria</taxon>
        <taxon>Bacillati</taxon>
        <taxon>Bacillota</taxon>
        <taxon>Bacilli</taxon>
        <taxon>Bacillales</taxon>
        <taxon>Bacillaceae</taxon>
        <taxon>Bacillus</taxon>
        <taxon>Bacillus cereus group</taxon>
    </lineage>
</organism>
<protein>
    <submittedName>
        <fullName evidence="2">Uncharacterized protein</fullName>
    </submittedName>
</protein>
<dbReference type="RefSeq" id="WP_016105762.1">
    <property type="nucleotide sequence ID" value="NZ_KB976799.1"/>
</dbReference>
<reference evidence="2 3" key="1">
    <citation type="submission" date="2012-12" db="EMBL/GenBank/DDBJ databases">
        <title>The Genome Sequence of Bacillus cereus VD118.</title>
        <authorList>
            <consortium name="The Broad Institute Genome Sequencing Platform"/>
            <consortium name="The Broad Institute Genome Sequencing Center for Infectious Disease"/>
            <person name="Feldgarden M."/>
            <person name="Van der Auwera G.A."/>
            <person name="Mahillon J."/>
            <person name="Duprez V."/>
            <person name="Timmery S."/>
            <person name="Mattelet C."/>
            <person name="Dierick K."/>
            <person name="Sun M."/>
            <person name="Yu Z."/>
            <person name="Zhu L."/>
            <person name="Hu X."/>
            <person name="Shank E.B."/>
            <person name="Swiecicka I."/>
            <person name="Hansen B.M."/>
            <person name="Andrup L."/>
            <person name="Walker B."/>
            <person name="Young S.K."/>
            <person name="Zeng Q."/>
            <person name="Gargeya S."/>
            <person name="Fitzgerald M."/>
            <person name="Haas B."/>
            <person name="Abouelleil A."/>
            <person name="Alvarado L."/>
            <person name="Arachchi H.M."/>
            <person name="Berlin A.M."/>
            <person name="Chapman S.B."/>
            <person name="Dewar J."/>
            <person name="Goldberg J."/>
            <person name="Griggs A."/>
            <person name="Gujja S."/>
            <person name="Hansen M."/>
            <person name="Howarth C."/>
            <person name="Imamovic A."/>
            <person name="Larimer J."/>
            <person name="McCowan C."/>
            <person name="Murphy C."/>
            <person name="Neiman D."/>
            <person name="Pearson M."/>
            <person name="Priest M."/>
            <person name="Roberts A."/>
            <person name="Saif S."/>
            <person name="Shea T."/>
            <person name="Sisk P."/>
            <person name="Sykes S."/>
            <person name="Wortman J."/>
            <person name="Nusbaum C."/>
            <person name="Birren B."/>
        </authorList>
    </citation>
    <scope>NUCLEOTIDE SEQUENCE [LARGE SCALE GENOMIC DNA]</scope>
    <source>
        <strain evidence="2 3">VD118</strain>
    </source>
</reference>
<evidence type="ECO:0000256" key="1">
    <source>
        <dbReference type="SAM" id="SignalP"/>
    </source>
</evidence>
<dbReference type="Proteomes" id="UP000014019">
    <property type="component" value="Unassembled WGS sequence"/>
</dbReference>
<evidence type="ECO:0000313" key="3">
    <source>
        <dbReference type="Proteomes" id="UP000014019"/>
    </source>
</evidence>
<proteinExistence type="predicted"/>
<dbReference type="HOGENOM" id="CLU_2257990_0_0_9"/>
<feature type="chain" id="PRO_5004474632" evidence="1">
    <location>
        <begin position="28"/>
        <end position="103"/>
    </location>
</feature>
<sequence length="103" mass="11490">MKRKYLAKAGVLALTAGIILPSTIANGETLPSSVSTSIVNEVSDETPVIDVYDKDRNLIKTYTKESSVAKFLGIKIDEEFVTNYYVTINNFFIHCTSKNRRLV</sequence>
<evidence type="ECO:0000313" key="2">
    <source>
        <dbReference type="EMBL" id="EOP67428.1"/>
    </source>
</evidence>
<accession>R8QAL2</accession>